<keyword evidence="1" id="KW-0812">Transmembrane</keyword>
<feature type="transmembrane region" description="Helical" evidence="1">
    <location>
        <begin position="143"/>
        <end position="166"/>
    </location>
</feature>
<dbReference type="EMBL" id="OX459126">
    <property type="protein sequence ID" value="CAI9118205.1"/>
    <property type="molecule type" value="Genomic_DNA"/>
</dbReference>
<protein>
    <submittedName>
        <fullName evidence="2">OLC1v1019741C1</fullName>
    </submittedName>
</protein>
<feature type="transmembrane region" description="Helical" evidence="1">
    <location>
        <begin position="198"/>
        <end position="223"/>
    </location>
</feature>
<evidence type="ECO:0000313" key="3">
    <source>
        <dbReference type="Proteomes" id="UP001161247"/>
    </source>
</evidence>
<name>A0AAV1EEM2_OLDCO</name>
<proteinExistence type="predicted"/>
<organism evidence="2 3">
    <name type="scientific">Oldenlandia corymbosa var. corymbosa</name>
    <dbReference type="NCBI Taxonomy" id="529605"/>
    <lineage>
        <taxon>Eukaryota</taxon>
        <taxon>Viridiplantae</taxon>
        <taxon>Streptophyta</taxon>
        <taxon>Embryophyta</taxon>
        <taxon>Tracheophyta</taxon>
        <taxon>Spermatophyta</taxon>
        <taxon>Magnoliopsida</taxon>
        <taxon>eudicotyledons</taxon>
        <taxon>Gunneridae</taxon>
        <taxon>Pentapetalae</taxon>
        <taxon>asterids</taxon>
        <taxon>lamiids</taxon>
        <taxon>Gentianales</taxon>
        <taxon>Rubiaceae</taxon>
        <taxon>Rubioideae</taxon>
        <taxon>Spermacoceae</taxon>
        <taxon>Hedyotis-Oldenlandia complex</taxon>
        <taxon>Oldenlandia</taxon>
    </lineage>
</organism>
<evidence type="ECO:0000313" key="2">
    <source>
        <dbReference type="EMBL" id="CAI9118205.1"/>
    </source>
</evidence>
<accession>A0AAV1EEM2</accession>
<gene>
    <name evidence="2" type="ORF">OLC1_LOCUS24126</name>
</gene>
<dbReference type="AlphaFoldDB" id="A0AAV1EEM2"/>
<dbReference type="Proteomes" id="UP001161247">
    <property type="component" value="Chromosome 9"/>
</dbReference>
<evidence type="ECO:0000256" key="1">
    <source>
        <dbReference type="SAM" id="Phobius"/>
    </source>
</evidence>
<feature type="transmembrane region" description="Helical" evidence="1">
    <location>
        <begin position="82"/>
        <end position="109"/>
    </location>
</feature>
<feature type="transmembrane region" description="Helical" evidence="1">
    <location>
        <begin position="33"/>
        <end position="56"/>
    </location>
</feature>
<sequence length="262" mass="29306">MEEGFSTNKQKIMAEKMNKVEDFVKKITAWDHWTHWVGSIAISVCVCIGPPLLVYYGGGLNHYQIINTKGYINPRFQTLNNIFYTFLGHGISVGAALVILWIANLVFLIEMRLHRNPTPLAIPTVDGTGGTNVVKKLNPSRELALLCFFGIFLGCVAISPALWIYYSDGMGHTLEKIHRHEFISPEDMRNFQGANSRFYYSVGFGIFGVTLMVCVEGVIIYILRGVWHEEEISHLPKGVPTQSSKSSTGSQGTFVIDIMEVN</sequence>
<reference evidence="2" key="1">
    <citation type="submission" date="2023-03" db="EMBL/GenBank/DDBJ databases">
        <authorList>
            <person name="Julca I."/>
        </authorList>
    </citation>
    <scope>NUCLEOTIDE SEQUENCE</scope>
</reference>
<keyword evidence="3" id="KW-1185">Reference proteome</keyword>
<keyword evidence="1" id="KW-0472">Membrane</keyword>
<keyword evidence="1" id="KW-1133">Transmembrane helix</keyword>